<protein>
    <submittedName>
        <fullName evidence="1">Uncharacterized protein</fullName>
    </submittedName>
</protein>
<evidence type="ECO:0000313" key="1">
    <source>
        <dbReference type="EMBL" id="AKS41081.1"/>
    </source>
</evidence>
<evidence type="ECO:0000313" key="2">
    <source>
        <dbReference type="Proteomes" id="UP000066624"/>
    </source>
</evidence>
<name>A0A0K0XTY1_9GAMM</name>
<dbReference type="AlphaFoldDB" id="A0A0K0XTY1"/>
<gene>
    <name evidence="1" type="ORF">WM2015_700</name>
</gene>
<reference evidence="1 2" key="1">
    <citation type="submission" date="2015-07" db="EMBL/GenBank/DDBJ databases">
        <authorList>
            <person name="Noorani M."/>
        </authorList>
    </citation>
    <scope>NUCLEOTIDE SEQUENCE [LARGE SCALE GENOMIC DNA]</scope>
    <source>
        <strain evidence="1 2">KCTC 42284</strain>
    </source>
</reference>
<sequence length="206" mass="23527">MNMTNYTNEIKYAVEAALATIWADVGELEILRRQLDQLTAETESGYRRAQAFQYDEDPDDVMMGVGIHWATYFGPDKERHEVATNVNDLNQRIQVREFSRSAMSASVLQYAKQGISIVHAGLQPCPNGRGVGSQSLKNIIWQGRNQSLHWEEGNPRQPVIDCFDQLAIDFGDEFTHYNTSNLAFNVVRTLNWREFESFETDMQSLA</sequence>
<dbReference type="Proteomes" id="UP000066624">
    <property type="component" value="Chromosome"/>
</dbReference>
<dbReference type="KEGG" id="wma:WM2015_700"/>
<dbReference type="EMBL" id="CP012154">
    <property type="protein sequence ID" value="AKS41081.1"/>
    <property type="molecule type" value="Genomic_DNA"/>
</dbReference>
<accession>A0A0K0XTY1</accession>
<organism evidence="1 2">
    <name type="scientific">Wenzhouxiangella marina</name>
    <dbReference type="NCBI Taxonomy" id="1579979"/>
    <lineage>
        <taxon>Bacteria</taxon>
        <taxon>Pseudomonadati</taxon>
        <taxon>Pseudomonadota</taxon>
        <taxon>Gammaproteobacteria</taxon>
        <taxon>Chromatiales</taxon>
        <taxon>Wenzhouxiangellaceae</taxon>
        <taxon>Wenzhouxiangella</taxon>
    </lineage>
</organism>
<keyword evidence="2" id="KW-1185">Reference proteome</keyword>
<proteinExistence type="predicted"/>